<organism evidence="2 3">
    <name type="scientific">Artemia franciscana</name>
    <name type="common">Brine shrimp</name>
    <name type="synonym">Artemia sanfranciscana</name>
    <dbReference type="NCBI Taxonomy" id="6661"/>
    <lineage>
        <taxon>Eukaryota</taxon>
        <taxon>Metazoa</taxon>
        <taxon>Ecdysozoa</taxon>
        <taxon>Arthropoda</taxon>
        <taxon>Crustacea</taxon>
        <taxon>Branchiopoda</taxon>
        <taxon>Anostraca</taxon>
        <taxon>Artemiidae</taxon>
        <taxon>Artemia</taxon>
    </lineage>
</organism>
<dbReference type="EMBL" id="JAVRJZ010000011">
    <property type="protein sequence ID" value="KAK2716487.1"/>
    <property type="molecule type" value="Genomic_DNA"/>
</dbReference>
<protein>
    <recommendedName>
        <fullName evidence="4">Secreted protein</fullName>
    </recommendedName>
</protein>
<sequence length="84" mass="10056">MLRWLWDLLQTLSVAAAQINCDFHPSSHDRLRFRGRPHIQWKESPRKFLKIENITIDEARFLDTNRFAWRSEVAMLSALSTMRQ</sequence>
<gene>
    <name evidence="2" type="ORF">QYM36_006840</name>
</gene>
<feature type="chain" id="PRO_5041667158" description="Secreted protein" evidence="1">
    <location>
        <begin position="18"/>
        <end position="84"/>
    </location>
</feature>
<name>A0AA88L4K1_ARTSF</name>
<evidence type="ECO:0000313" key="2">
    <source>
        <dbReference type="EMBL" id="KAK2716487.1"/>
    </source>
</evidence>
<proteinExistence type="predicted"/>
<keyword evidence="1" id="KW-0732">Signal</keyword>
<keyword evidence="3" id="KW-1185">Reference proteome</keyword>
<evidence type="ECO:0000313" key="3">
    <source>
        <dbReference type="Proteomes" id="UP001187531"/>
    </source>
</evidence>
<reference evidence="2" key="1">
    <citation type="submission" date="2023-07" db="EMBL/GenBank/DDBJ databases">
        <title>Chromosome-level genome assembly of Artemia franciscana.</title>
        <authorList>
            <person name="Jo E."/>
        </authorList>
    </citation>
    <scope>NUCLEOTIDE SEQUENCE</scope>
    <source>
        <tissue evidence="2">Whole body</tissue>
    </source>
</reference>
<evidence type="ECO:0008006" key="4">
    <source>
        <dbReference type="Google" id="ProtNLM"/>
    </source>
</evidence>
<comment type="caution">
    <text evidence="2">The sequence shown here is derived from an EMBL/GenBank/DDBJ whole genome shotgun (WGS) entry which is preliminary data.</text>
</comment>
<dbReference type="Proteomes" id="UP001187531">
    <property type="component" value="Unassembled WGS sequence"/>
</dbReference>
<evidence type="ECO:0000256" key="1">
    <source>
        <dbReference type="SAM" id="SignalP"/>
    </source>
</evidence>
<dbReference type="AlphaFoldDB" id="A0AA88L4K1"/>
<feature type="signal peptide" evidence="1">
    <location>
        <begin position="1"/>
        <end position="17"/>
    </location>
</feature>
<accession>A0AA88L4K1</accession>